<accession>A0A6B0QXN3</accession>
<evidence type="ECO:0000256" key="1">
    <source>
        <dbReference type="SAM" id="MobiDB-lite"/>
    </source>
</evidence>
<dbReference type="SUPFAM" id="SSF52540">
    <property type="entry name" value="P-loop containing nucleoside triphosphate hydrolases"/>
    <property type="match status" value="1"/>
</dbReference>
<feature type="region of interest" description="Disordered" evidence="1">
    <location>
        <begin position="1"/>
        <end position="21"/>
    </location>
</feature>
<reference evidence="2" key="1">
    <citation type="submission" date="2019-10" db="EMBL/GenBank/DDBJ databases">
        <title>The sequence and de novo assembly of the wild yak genome.</title>
        <authorList>
            <person name="Liu Y."/>
        </authorList>
    </citation>
    <scope>NUCLEOTIDE SEQUENCE [LARGE SCALE GENOMIC DNA]</scope>
    <source>
        <strain evidence="2">WY2019</strain>
    </source>
</reference>
<proteinExistence type="predicted"/>
<gene>
    <name evidence="2" type="ORF">E5288_WYG013573</name>
</gene>
<name>A0A6B0QXN3_9CETA</name>
<organism evidence="2 3">
    <name type="scientific">Bos mutus</name>
    <name type="common">wild yak</name>
    <dbReference type="NCBI Taxonomy" id="72004"/>
    <lineage>
        <taxon>Eukaryota</taxon>
        <taxon>Metazoa</taxon>
        <taxon>Chordata</taxon>
        <taxon>Craniata</taxon>
        <taxon>Vertebrata</taxon>
        <taxon>Euteleostomi</taxon>
        <taxon>Mammalia</taxon>
        <taxon>Eutheria</taxon>
        <taxon>Laurasiatheria</taxon>
        <taxon>Artiodactyla</taxon>
        <taxon>Ruminantia</taxon>
        <taxon>Pecora</taxon>
        <taxon>Bovidae</taxon>
        <taxon>Bovinae</taxon>
        <taxon>Bos</taxon>
    </lineage>
</organism>
<dbReference type="Proteomes" id="UP000322234">
    <property type="component" value="Unassembled WGS sequence"/>
</dbReference>
<dbReference type="Gene3D" id="1.20.5.4820">
    <property type="match status" value="2"/>
</dbReference>
<keyword evidence="3" id="KW-1185">Reference proteome</keyword>
<dbReference type="EMBL" id="VBQZ03000003">
    <property type="protein sequence ID" value="MXQ80083.1"/>
    <property type="molecule type" value="Genomic_DNA"/>
</dbReference>
<dbReference type="AlphaFoldDB" id="A0A6B0QXN3"/>
<sequence>MHVGTDSSRRRLPTEQQSQPRLQAPSLALALLHGSVVDGMPHGQQLALLLWIEALELKSNLYRMGQSKVFFRAGVMAHLEEEQDLQVTNVITGFQACCWGYLARRVLEIESNLYRMGQSKVFFQASVLADLEEERDLRITDVIISFQA</sequence>
<evidence type="ECO:0000313" key="2">
    <source>
        <dbReference type="EMBL" id="MXQ80083.1"/>
    </source>
</evidence>
<protein>
    <submittedName>
        <fullName evidence="2">Uncharacterized protein</fullName>
    </submittedName>
</protein>
<comment type="caution">
    <text evidence="2">The sequence shown here is derived from an EMBL/GenBank/DDBJ whole genome shotgun (WGS) entry which is preliminary data.</text>
</comment>
<evidence type="ECO:0000313" key="3">
    <source>
        <dbReference type="Proteomes" id="UP000322234"/>
    </source>
</evidence>
<dbReference type="InterPro" id="IPR027417">
    <property type="entry name" value="P-loop_NTPase"/>
</dbReference>